<evidence type="ECO:0000256" key="9">
    <source>
        <dbReference type="PIRSR" id="PIRSR000094-2"/>
    </source>
</evidence>
<evidence type="ECO:0000256" key="5">
    <source>
        <dbReference type="ARBA" id="ARBA00023002"/>
    </source>
</evidence>
<dbReference type="AlphaFoldDB" id="A0A0W0S031"/>
<comment type="catalytic activity">
    <reaction evidence="8">
        <text>a 2,3-saturated acyl-[ACP] + NAD(+) = a (2E)-enoyl-[ACP] + NADH + H(+)</text>
        <dbReference type="Rhea" id="RHEA:10240"/>
        <dbReference type="Rhea" id="RHEA-COMP:9925"/>
        <dbReference type="Rhea" id="RHEA-COMP:9926"/>
        <dbReference type="ChEBI" id="CHEBI:15378"/>
        <dbReference type="ChEBI" id="CHEBI:57540"/>
        <dbReference type="ChEBI" id="CHEBI:57945"/>
        <dbReference type="ChEBI" id="CHEBI:78784"/>
        <dbReference type="ChEBI" id="CHEBI:78785"/>
        <dbReference type="EC" id="1.3.1.9"/>
    </reaction>
</comment>
<dbReference type="OrthoDB" id="9803628at2"/>
<dbReference type="EC" id="1.3.1.9" evidence="8"/>
<feature type="binding site" evidence="10">
    <location>
        <position position="164"/>
    </location>
    <ligand>
        <name>NAD(+)</name>
        <dbReference type="ChEBI" id="CHEBI:57540"/>
    </ligand>
</feature>
<gene>
    <name evidence="11" type="primary">fabI_1</name>
    <name evidence="11" type="ORF">Lboz_0523</name>
</gene>
<name>A0A0W0S031_LEGBO</name>
<sequence length="256" mass="27911">MDSTLLAGKKALVVGIANEHSIAFGCAHALKMAGADLAVTYLNEKAKPFVDKVANSLQPSIYRQCDVTQEHDLDNLFLDIDKKWGQIDIVVHSIAFAPKHDLQNPVHECSKEGFLMAMDISCHSFIRMANLAKPLMKNGGSLFAMSFYGAEKVVDNYNLMGPVKAALEASVRYMAVELGPQQIRIIALSPGPLKTRAASGLGKFDELLQLAKEKSPLRSLVDIDDVGAMVVFLASQYAKNITGDVIYIDSGYHIID</sequence>
<feature type="binding site" evidence="10">
    <location>
        <position position="94"/>
    </location>
    <ligand>
        <name>NAD(+)</name>
        <dbReference type="ChEBI" id="CHEBI:57540"/>
    </ligand>
</feature>
<dbReference type="PRINTS" id="PR00081">
    <property type="entry name" value="GDHRDH"/>
</dbReference>
<dbReference type="GO" id="GO:0006633">
    <property type="term" value="P:fatty acid biosynthetic process"/>
    <property type="evidence" value="ECO:0007669"/>
    <property type="project" value="UniProtKB-UniPathway"/>
</dbReference>
<dbReference type="PANTHER" id="PTHR43159:SF2">
    <property type="entry name" value="ENOYL-[ACYL-CARRIER-PROTEIN] REDUCTASE [NADH], CHLOROPLASTIC"/>
    <property type="match status" value="1"/>
</dbReference>
<dbReference type="PANTHER" id="PTHR43159">
    <property type="entry name" value="ENOYL-[ACYL-CARRIER-PROTEIN] REDUCTASE"/>
    <property type="match status" value="1"/>
</dbReference>
<dbReference type="SUPFAM" id="SSF51735">
    <property type="entry name" value="NAD(P)-binding Rossmann-fold domains"/>
    <property type="match status" value="1"/>
</dbReference>
<dbReference type="Gene3D" id="1.10.8.400">
    <property type="entry name" value="Enoyl acyl carrier protein reductase"/>
    <property type="match status" value="1"/>
</dbReference>
<keyword evidence="5 8" id="KW-0560">Oxidoreductase</keyword>
<dbReference type="EMBL" id="LNXU01000004">
    <property type="protein sequence ID" value="KTC76453.1"/>
    <property type="molecule type" value="Genomic_DNA"/>
</dbReference>
<evidence type="ECO:0000256" key="7">
    <source>
        <dbReference type="ARBA" id="ARBA00023160"/>
    </source>
</evidence>
<proteinExistence type="inferred from homology"/>
<evidence type="ECO:0000256" key="2">
    <source>
        <dbReference type="ARBA" id="ARBA00009233"/>
    </source>
</evidence>
<evidence type="ECO:0000256" key="6">
    <source>
        <dbReference type="ARBA" id="ARBA00023098"/>
    </source>
</evidence>
<feature type="binding site" evidence="10">
    <location>
        <position position="15"/>
    </location>
    <ligand>
        <name>NAD(+)</name>
        <dbReference type="ChEBI" id="CHEBI:57540"/>
    </ligand>
</feature>
<dbReference type="RefSeq" id="WP_058458219.1">
    <property type="nucleotide sequence ID" value="NZ_CAAAIY010000013.1"/>
</dbReference>
<organism evidence="11 12">
    <name type="scientific">Legionella bozemanae</name>
    <name type="common">Fluoribacter bozemanae</name>
    <dbReference type="NCBI Taxonomy" id="447"/>
    <lineage>
        <taxon>Bacteria</taxon>
        <taxon>Pseudomonadati</taxon>
        <taxon>Pseudomonadota</taxon>
        <taxon>Gammaproteobacteria</taxon>
        <taxon>Legionellales</taxon>
        <taxon>Legionellaceae</taxon>
        <taxon>Legionella</taxon>
    </lineage>
</organism>
<feature type="binding site" evidence="10">
    <location>
        <begin position="66"/>
        <end position="67"/>
    </location>
    <ligand>
        <name>NAD(+)</name>
        <dbReference type="ChEBI" id="CHEBI:57540"/>
    </ligand>
</feature>
<reference evidence="11 12" key="1">
    <citation type="submission" date="2015-11" db="EMBL/GenBank/DDBJ databases">
        <title>Genomic analysis of 38 Legionella species identifies large and diverse effector repertoires.</title>
        <authorList>
            <person name="Burstein D."/>
            <person name="Amaro F."/>
            <person name="Zusman T."/>
            <person name="Lifshitz Z."/>
            <person name="Cohen O."/>
            <person name="Gilbert J.A."/>
            <person name="Pupko T."/>
            <person name="Shuman H.A."/>
            <person name="Segal G."/>
        </authorList>
    </citation>
    <scope>NUCLEOTIDE SEQUENCE [LARGE SCALE GENOMIC DNA]</scope>
    <source>
        <strain evidence="11 12">WIGA</strain>
    </source>
</reference>
<protein>
    <recommendedName>
        <fullName evidence="8">Enoyl-[acyl-carrier-protein] reductase [NADH]</fullName>
        <ecNumber evidence="8">1.3.1.9</ecNumber>
    </recommendedName>
</protein>
<feature type="binding site" evidence="10">
    <location>
        <begin position="21"/>
        <end position="22"/>
    </location>
    <ligand>
        <name>NAD(+)</name>
        <dbReference type="ChEBI" id="CHEBI:57540"/>
    </ligand>
</feature>
<evidence type="ECO:0000256" key="8">
    <source>
        <dbReference type="PIRNR" id="PIRNR000094"/>
    </source>
</evidence>
<dbReference type="NCBIfam" id="NF005717">
    <property type="entry name" value="PRK07533.1"/>
    <property type="match status" value="1"/>
</dbReference>
<keyword evidence="12" id="KW-1185">Reference proteome</keyword>
<keyword evidence="7 8" id="KW-0275">Fatty acid biosynthesis</keyword>
<keyword evidence="4" id="KW-0276">Fatty acid metabolism</keyword>
<dbReference type="Proteomes" id="UP000054695">
    <property type="component" value="Unassembled WGS sequence"/>
</dbReference>
<dbReference type="GO" id="GO:0004318">
    <property type="term" value="F:enoyl-[acyl-carrier-protein] reductase (NADH) activity"/>
    <property type="evidence" value="ECO:0007669"/>
    <property type="project" value="UniProtKB-EC"/>
</dbReference>
<dbReference type="STRING" id="447.Lboz_0523"/>
<dbReference type="InterPro" id="IPR036291">
    <property type="entry name" value="NAD(P)-bd_dom_sf"/>
</dbReference>
<dbReference type="CDD" id="cd05372">
    <property type="entry name" value="ENR_SDR"/>
    <property type="match status" value="1"/>
</dbReference>
<dbReference type="PIRSF" id="PIRSF000094">
    <property type="entry name" value="Enoyl-ACP_rdct"/>
    <property type="match status" value="1"/>
</dbReference>
<dbReference type="Pfam" id="PF13561">
    <property type="entry name" value="adh_short_C2"/>
    <property type="match status" value="1"/>
</dbReference>
<dbReference type="UniPathway" id="UPA00094"/>
<feature type="binding site" evidence="9">
    <location>
        <position position="97"/>
    </location>
    <ligand>
        <name>substrate</name>
    </ligand>
</feature>
<comment type="pathway">
    <text evidence="1">Lipid metabolism; fatty acid biosynthesis.</text>
</comment>
<dbReference type="InterPro" id="IPR014358">
    <property type="entry name" value="Enoyl-ACP_Rdtase_NADH"/>
</dbReference>
<evidence type="ECO:0000256" key="1">
    <source>
        <dbReference type="ARBA" id="ARBA00005194"/>
    </source>
</evidence>
<keyword evidence="6" id="KW-0443">Lipid metabolism</keyword>
<evidence type="ECO:0000313" key="11">
    <source>
        <dbReference type="EMBL" id="KTC76453.1"/>
    </source>
</evidence>
<comment type="similarity">
    <text evidence="2 8">Belongs to the short-chain dehydrogenases/reductases (SDR) family. FabI subfamily.</text>
</comment>
<accession>A0A0W0S031</accession>
<comment type="caution">
    <text evidence="11">The sequence shown here is derived from an EMBL/GenBank/DDBJ whole genome shotgun (WGS) entry which is preliminary data.</text>
</comment>
<keyword evidence="8 10" id="KW-0520">NAD</keyword>
<dbReference type="PATRIC" id="fig|447.4.peg.561"/>
<evidence type="ECO:0000256" key="3">
    <source>
        <dbReference type="ARBA" id="ARBA00022516"/>
    </source>
</evidence>
<evidence type="ECO:0000256" key="4">
    <source>
        <dbReference type="ARBA" id="ARBA00022832"/>
    </source>
</evidence>
<evidence type="ECO:0000313" key="12">
    <source>
        <dbReference type="Proteomes" id="UP000054695"/>
    </source>
</evidence>
<evidence type="ECO:0000256" key="10">
    <source>
        <dbReference type="PIRSR" id="PIRSR000094-3"/>
    </source>
</evidence>
<keyword evidence="3 8" id="KW-0444">Lipid biosynthesis</keyword>
<dbReference type="InterPro" id="IPR002347">
    <property type="entry name" value="SDR_fam"/>
</dbReference>
<dbReference type="Gene3D" id="3.40.50.720">
    <property type="entry name" value="NAD(P)-binding Rossmann-like Domain"/>
    <property type="match status" value="1"/>
</dbReference>